<reference evidence="8 9" key="1">
    <citation type="submission" date="2022-09" db="EMBL/GenBank/DDBJ databases">
        <title>Intensive care unit water sources are persistently colonized with multi-drug resistant bacteria and are the site of extensive horizontal gene transfer of antibiotic resistance genes.</title>
        <authorList>
            <person name="Diorio-Toth L."/>
        </authorList>
    </citation>
    <scope>NUCLEOTIDE SEQUENCE [LARGE SCALE GENOMIC DNA]</scope>
    <source>
        <strain evidence="8 9">GD03967</strain>
    </source>
</reference>
<comment type="caution">
    <text evidence="6">Lacks conserved residue(s) required for the propagation of feature annotation.</text>
</comment>
<dbReference type="EMBL" id="JAOBZK010000006">
    <property type="protein sequence ID" value="MDH1177719.1"/>
    <property type="molecule type" value="Genomic_DNA"/>
</dbReference>
<sequence>MSILRIRCSPRGLDSESYRLSQRIVDRLVRSAPAGGLEVVEFDATTLTHADSDYAAALAAPADPAADVLGRGSLHASGALIRMLENASHIVLATPMHNFTVPSALKAWLDLVVRVRNTFHITPQGKVGLLADRPVFVAISSGGAFSGEEARQPDFLTPYLRHVLATIGLKQVTFVSVEGTARGPAYLAAARKQAERAVDAISFAAFPCGASRIPAGWRPSDPLAAGDAIPSGHPIGPH</sequence>
<feature type="binding site" evidence="6">
    <location>
        <position position="9"/>
    </location>
    <ligand>
        <name>FMN</name>
        <dbReference type="ChEBI" id="CHEBI:58210"/>
    </ligand>
</feature>
<feature type="binding site" evidence="6">
    <location>
        <begin position="140"/>
        <end position="143"/>
    </location>
    <ligand>
        <name>FMN</name>
        <dbReference type="ChEBI" id="CHEBI:58210"/>
    </ligand>
</feature>
<evidence type="ECO:0000256" key="6">
    <source>
        <dbReference type="HAMAP-Rule" id="MF_01216"/>
    </source>
</evidence>
<evidence type="ECO:0000256" key="5">
    <source>
        <dbReference type="ARBA" id="ARBA00048542"/>
    </source>
</evidence>
<comment type="caution">
    <text evidence="8">The sequence shown here is derived from an EMBL/GenBank/DDBJ whole genome shotgun (WGS) entry which is preliminary data.</text>
</comment>
<comment type="cofactor">
    <cofactor evidence="6">
        <name>FMN</name>
        <dbReference type="ChEBI" id="CHEBI:58210"/>
    </cofactor>
    <text evidence="6">Binds 1 FMN per subunit.</text>
</comment>
<dbReference type="Gene3D" id="3.40.50.360">
    <property type="match status" value="1"/>
</dbReference>
<dbReference type="GO" id="GO:0010181">
    <property type="term" value="F:FMN binding"/>
    <property type="evidence" value="ECO:0007669"/>
    <property type="project" value="UniProtKB-UniRule"/>
</dbReference>
<evidence type="ECO:0000259" key="7">
    <source>
        <dbReference type="Pfam" id="PF02525"/>
    </source>
</evidence>
<comment type="catalytic activity">
    <reaction evidence="5">
        <text>N,N-dimethyl-1,4-phenylenediamine + anthranilate + 2 NAD(+) = 2-(4-dimethylaminophenyl)diazenylbenzoate + 2 NADH + 2 H(+)</text>
        <dbReference type="Rhea" id="RHEA:55872"/>
        <dbReference type="ChEBI" id="CHEBI:15378"/>
        <dbReference type="ChEBI" id="CHEBI:15783"/>
        <dbReference type="ChEBI" id="CHEBI:16567"/>
        <dbReference type="ChEBI" id="CHEBI:57540"/>
        <dbReference type="ChEBI" id="CHEBI:57945"/>
        <dbReference type="ChEBI" id="CHEBI:71579"/>
        <dbReference type="EC" id="1.7.1.17"/>
    </reaction>
    <physiologicalReaction direction="right-to-left" evidence="5">
        <dbReference type="Rhea" id="RHEA:55874"/>
    </physiologicalReaction>
</comment>
<keyword evidence="4 6" id="KW-0520">NAD</keyword>
<dbReference type="PANTHER" id="PTHR43741:SF4">
    <property type="entry name" value="FMN-DEPENDENT NADH:QUINONE OXIDOREDUCTASE"/>
    <property type="match status" value="1"/>
</dbReference>
<dbReference type="InterPro" id="IPR029039">
    <property type="entry name" value="Flavoprotein-like_sf"/>
</dbReference>
<dbReference type="Proteomes" id="UP001158644">
    <property type="component" value="Unassembled WGS sequence"/>
</dbReference>
<dbReference type="Pfam" id="PF02525">
    <property type="entry name" value="Flavodoxin_2"/>
    <property type="match status" value="1"/>
</dbReference>
<name>A0ABD4YTL2_9BURK</name>
<keyword evidence="1 6" id="KW-0285">Flavoprotein</keyword>
<evidence type="ECO:0000256" key="3">
    <source>
        <dbReference type="ARBA" id="ARBA00023002"/>
    </source>
</evidence>
<comment type="catalytic activity">
    <reaction evidence="6">
        <text>2 a quinone + NADH + H(+) = 2 a 1,4-benzosemiquinone + NAD(+)</text>
        <dbReference type="Rhea" id="RHEA:65952"/>
        <dbReference type="ChEBI" id="CHEBI:15378"/>
        <dbReference type="ChEBI" id="CHEBI:57540"/>
        <dbReference type="ChEBI" id="CHEBI:57945"/>
        <dbReference type="ChEBI" id="CHEBI:132124"/>
        <dbReference type="ChEBI" id="CHEBI:134225"/>
    </reaction>
</comment>
<evidence type="ECO:0000313" key="9">
    <source>
        <dbReference type="Proteomes" id="UP001158644"/>
    </source>
</evidence>
<keyword evidence="2 6" id="KW-0288">FMN</keyword>
<dbReference type="InterPro" id="IPR003680">
    <property type="entry name" value="Flavodoxin_fold"/>
</dbReference>
<feature type="domain" description="Flavodoxin-like fold" evidence="7">
    <location>
        <begin position="1"/>
        <end position="199"/>
    </location>
</feature>
<dbReference type="HAMAP" id="MF_01216">
    <property type="entry name" value="Azoreductase_type1"/>
    <property type="match status" value="1"/>
</dbReference>
<evidence type="ECO:0000256" key="2">
    <source>
        <dbReference type="ARBA" id="ARBA00022643"/>
    </source>
</evidence>
<dbReference type="SUPFAM" id="SSF52218">
    <property type="entry name" value="Flavoproteins"/>
    <property type="match status" value="1"/>
</dbReference>
<dbReference type="InterPro" id="IPR050104">
    <property type="entry name" value="FMN-dep_NADH:Q_OxRdtase_AzoR1"/>
</dbReference>
<comment type="function">
    <text evidence="6">Also exhibits azoreductase activity. Catalyzes the reductive cleavage of the azo bond in aromatic azo compounds to the corresponding amines.</text>
</comment>
<proteinExistence type="inferred from homology"/>
<comment type="similarity">
    <text evidence="6">Belongs to the azoreductase type 1 family.</text>
</comment>
<keyword evidence="3 6" id="KW-0560">Oxidoreductase</keyword>
<dbReference type="EC" id="1.7.1.17" evidence="6"/>
<evidence type="ECO:0000313" key="8">
    <source>
        <dbReference type="EMBL" id="MDH1177719.1"/>
    </source>
</evidence>
<accession>A0ABD4YTL2</accession>
<dbReference type="EC" id="1.6.5.-" evidence="6"/>
<dbReference type="GO" id="GO:0009055">
    <property type="term" value="F:electron transfer activity"/>
    <property type="evidence" value="ECO:0007669"/>
    <property type="project" value="UniProtKB-UniRule"/>
</dbReference>
<dbReference type="GO" id="GO:0016652">
    <property type="term" value="F:oxidoreductase activity, acting on NAD(P)H as acceptor"/>
    <property type="evidence" value="ECO:0007669"/>
    <property type="project" value="UniProtKB-UniRule"/>
</dbReference>
<comment type="function">
    <text evidence="6">Quinone reductase that provides resistance to thiol-specific stress caused by electrophilic quinones.</text>
</comment>
<protein>
    <recommendedName>
        <fullName evidence="6">FMN dependent NADH:quinone oxidoreductase</fullName>
        <ecNumber evidence="6">1.6.5.-</ecNumber>
    </recommendedName>
    <alternativeName>
        <fullName evidence="6">Azo-dye reductase</fullName>
    </alternativeName>
    <alternativeName>
        <fullName evidence="6">FMN-dependent NADH-azo compound oxidoreductase</fullName>
    </alternativeName>
    <alternativeName>
        <fullName evidence="6">FMN-dependent NADH-azoreductase</fullName>
        <ecNumber evidence="6">1.7.1.17</ecNumber>
    </alternativeName>
</protein>
<evidence type="ECO:0000256" key="4">
    <source>
        <dbReference type="ARBA" id="ARBA00023027"/>
    </source>
</evidence>
<comment type="subunit">
    <text evidence="6">Homodimer.</text>
</comment>
<gene>
    <name evidence="6" type="primary">azoR</name>
    <name evidence="8" type="ORF">N5C72_06520</name>
</gene>
<evidence type="ECO:0000256" key="1">
    <source>
        <dbReference type="ARBA" id="ARBA00022630"/>
    </source>
</evidence>
<organism evidence="8 9">
    <name type="scientific">Achromobacter mucicolens</name>
    <dbReference type="NCBI Taxonomy" id="1389922"/>
    <lineage>
        <taxon>Bacteria</taxon>
        <taxon>Pseudomonadati</taxon>
        <taxon>Pseudomonadota</taxon>
        <taxon>Betaproteobacteria</taxon>
        <taxon>Burkholderiales</taxon>
        <taxon>Alcaligenaceae</taxon>
        <taxon>Achromobacter</taxon>
    </lineage>
</organism>
<dbReference type="AlphaFoldDB" id="A0ABD4YTL2"/>
<feature type="binding site" evidence="6">
    <location>
        <begin position="15"/>
        <end position="17"/>
    </location>
    <ligand>
        <name>FMN</name>
        <dbReference type="ChEBI" id="CHEBI:58210"/>
    </ligand>
</feature>
<dbReference type="PANTHER" id="PTHR43741">
    <property type="entry name" value="FMN-DEPENDENT NADH-AZOREDUCTASE 1"/>
    <property type="match status" value="1"/>
</dbReference>
<dbReference type="InterPro" id="IPR023048">
    <property type="entry name" value="NADH:quinone_OxRdtase_FMN_depd"/>
</dbReference>
<dbReference type="RefSeq" id="WP_226849353.1">
    <property type="nucleotide sequence ID" value="NZ_DAMCJV010000073.1"/>
</dbReference>